<gene>
    <name evidence="2" type="ORF">ID47_05070</name>
</gene>
<dbReference type="HOGENOM" id="CLU_1347203_0_0_5"/>
<dbReference type="STRING" id="91604.ID47_05070"/>
<sequence>MLISSTHSFPFEYSLIQDFINYEHSLSLLDWLEKVPFWKLKSTGFYSQWEFRLDNNIILPDNLKFLTHVGFLNGLKTKLEKEFRAPLGKEIYIKFHKMVPFQEIKIHNDYLPEETAFRLVIQFNRGWTIEQGGYLIIHNNYEGEINRVLLPLHNTGIAFKISNSSLHSVSPILGGERYTLVYIFSQENENKDN</sequence>
<dbReference type="OrthoDB" id="8578235at2"/>
<dbReference type="EMBL" id="CP008941">
    <property type="protein sequence ID" value="AIK96249.1"/>
    <property type="molecule type" value="Genomic_DNA"/>
</dbReference>
<feature type="domain" description="Prolyl 4-hydroxylase alpha subunit Fe(2+) 2OG dioxygenase" evidence="1">
    <location>
        <begin position="95"/>
        <end position="182"/>
    </location>
</feature>
<dbReference type="Proteomes" id="UP000028926">
    <property type="component" value="Chromosome"/>
</dbReference>
<dbReference type="eggNOG" id="COG3751">
    <property type="taxonomic scope" value="Bacteria"/>
</dbReference>
<reference evidence="2 3" key="1">
    <citation type="submission" date="2014-07" db="EMBL/GenBank/DDBJ databases">
        <title>Comparative genomic insights into amoeba endosymbionts belonging to the families of Holosporaceae and Candidatus Midichloriaceae within Rickettsiales.</title>
        <authorList>
            <person name="Wang Z."/>
            <person name="Wu M."/>
        </authorList>
    </citation>
    <scope>NUCLEOTIDE SEQUENCE [LARGE SCALE GENOMIC DNA]</scope>
    <source>
        <strain evidence="2">PRA3</strain>
    </source>
</reference>
<evidence type="ECO:0000313" key="3">
    <source>
        <dbReference type="Proteomes" id="UP000028926"/>
    </source>
</evidence>
<name>A0A077AW17_9PROT</name>
<dbReference type="RefSeq" id="WP_038464475.1">
    <property type="nucleotide sequence ID" value="NZ_CP008941.1"/>
</dbReference>
<accession>A0A077AW17</accession>
<keyword evidence="3" id="KW-1185">Reference proteome</keyword>
<protein>
    <recommendedName>
        <fullName evidence="1">Prolyl 4-hydroxylase alpha subunit Fe(2+) 2OG dioxygenase domain-containing protein</fullName>
    </recommendedName>
</protein>
<organism evidence="2 3">
    <name type="scientific">Candidatus Odyssella acanthamoebae</name>
    <dbReference type="NCBI Taxonomy" id="91604"/>
    <lineage>
        <taxon>Bacteria</taxon>
        <taxon>Pseudomonadati</taxon>
        <taxon>Pseudomonadota</taxon>
        <taxon>Alphaproteobacteria</taxon>
        <taxon>Holosporales</taxon>
        <taxon>Candidatus Paracaedibacteraceae</taxon>
        <taxon>Candidatus Odyssella</taxon>
    </lineage>
</organism>
<dbReference type="Pfam" id="PF13640">
    <property type="entry name" value="2OG-FeII_Oxy_3"/>
    <property type="match status" value="1"/>
</dbReference>
<evidence type="ECO:0000259" key="1">
    <source>
        <dbReference type="Pfam" id="PF13640"/>
    </source>
</evidence>
<dbReference type="Gene3D" id="2.60.120.620">
    <property type="entry name" value="q2cbj1_9rhob like domain"/>
    <property type="match status" value="1"/>
</dbReference>
<dbReference type="NCBIfam" id="NF041706">
    <property type="entry name" value="2OG_matur_YhhC"/>
    <property type="match status" value="1"/>
</dbReference>
<proteinExistence type="predicted"/>
<dbReference type="AlphaFoldDB" id="A0A077AW17"/>
<dbReference type="InterPro" id="IPR044862">
    <property type="entry name" value="Pro_4_hyd_alph_FE2OG_OXY"/>
</dbReference>
<evidence type="ECO:0000313" key="2">
    <source>
        <dbReference type="EMBL" id="AIK96249.1"/>
    </source>
</evidence>
<dbReference type="KEGG" id="paca:ID47_05070"/>